<feature type="signal peptide" evidence="2">
    <location>
        <begin position="1"/>
        <end position="23"/>
    </location>
</feature>
<name>A0A7S3P8J7_9STRA</name>
<evidence type="ECO:0000313" key="3">
    <source>
        <dbReference type="EMBL" id="CAE0420146.1"/>
    </source>
</evidence>
<keyword evidence="1" id="KW-1133">Transmembrane helix</keyword>
<dbReference type="PANTHER" id="PTHR37314:SF4">
    <property type="entry name" value="UPF0700 TRANSMEMBRANE PROTEIN YOAK"/>
    <property type="match status" value="1"/>
</dbReference>
<dbReference type="PANTHER" id="PTHR37314">
    <property type="entry name" value="SLR0142 PROTEIN"/>
    <property type="match status" value="1"/>
</dbReference>
<dbReference type="Pfam" id="PF06912">
    <property type="entry name" value="DUF1275"/>
    <property type="match status" value="1"/>
</dbReference>
<feature type="transmembrane region" description="Helical" evidence="1">
    <location>
        <begin position="242"/>
        <end position="260"/>
    </location>
</feature>
<feature type="chain" id="PRO_5031427077" description="DUF1275 domain protein" evidence="2">
    <location>
        <begin position="24"/>
        <end position="290"/>
    </location>
</feature>
<accession>A0A7S3P8J7</accession>
<evidence type="ECO:0000256" key="1">
    <source>
        <dbReference type="SAM" id="Phobius"/>
    </source>
</evidence>
<sequence length="290" mass="30030">MMYFRRFLLVAAALVSSCVDVQAKSSSKTVIADTRRQQGRFGLPKSSASSVVQAKSPSLVSTRGGGDSQKAAVVLGLILALNSGFINGCCLSGAITANGAKQAVAAVTASWTNGALGMASGDMKQFSFLTQVIGAFMGGSAIAGFLNPRPTLFQVSTSTYAIPLSIGGIMLAVASQLVTKTDTVKLGFLLCAMANGIQNSMTSTLTGNLCRTSHYSGITSDMGTFIGQILGGNNANMYKLKVFMGLGACFWAGGFISYSIGKEYGATSLLFAAGLYAVIIALYESFAKKL</sequence>
<dbReference type="InterPro" id="IPR010699">
    <property type="entry name" value="DUF1275"/>
</dbReference>
<organism evidence="3">
    <name type="scientific">Amphora coffeiformis</name>
    <dbReference type="NCBI Taxonomy" id="265554"/>
    <lineage>
        <taxon>Eukaryota</taxon>
        <taxon>Sar</taxon>
        <taxon>Stramenopiles</taxon>
        <taxon>Ochrophyta</taxon>
        <taxon>Bacillariophyta</taxon>
        <taxon>Bacillariophyceae</taxon>
        <taxon>Bacillariophycidae</taxon>
        <taxon>Thalassiophysales</taxon>
        <taxon>Catenulaceae</taxon>
        <taxon>Amphora</taxon>
    </lineage>
</organism>
<keyword evidence="1" id="KW-0472">Membrane</keyword>
<dbReference type="AlphaFoldDB" id="A0A7S3P8J7"/>
<keyword evidence="1" id="KW-0812">Transmembrane</keyword>
<feature type="transmembrane region" description="Helical" evidence="1">
    <location>
        <begin position="266"/>
        <end position="286"/>
    </location>
</feature>
<keyword evidence="2" id="KW-0732">Signal</keyword>
<feature type="transmembrane region" description="Helical" evidence="1">
    <location>
        <begin position="158"/>
        <end position="178"/>
    </location>
</feature>
<feature type="transmembrane region" description="Helical" evidence="1">
    <location>
        <begin position="126"/>
        <end position="146"/>
    </location>
</feature>
<protein>
    <recommendedName>
        <fullName evidence="4">DUF1275 domain protein</fullName>
    </recommendedName>
</protein>
<feature type="transmembrane region" description="Helical" evidence="1">
    <location>
        <begin position="71"/>
        <end position="95"/>
    </location>
</feature>
<reference evidence="3" key="1">
    <citation type="submission" date="2021-01" db="EMBL/GenBank/DDBJ databases">
        <authorList>
            <person name="Corre E."/>
            <person name="Pelletier E."/>
            <person name="Niang G."/>
            <person name="Scheremetjew M."/>
            <person name="Finn R."/>
            <person name="Kale V."/>
            <person name="Holt S."/>
            <person name="Cochrane G."/>
            <person name="Meng A."/>
            <person name="Brown T."/>
            <person name="Cohen L."/>
        </authorList>
    </citation>
    <scope>NUCLEOTIDE SEQUENCE</scope>
    <source>
        <strain evidence="3">CCMP127</strain>
    </source>
</reference>
<dbReference type="PROSITE" id="PS51257">
    <property type="entry name" value="PROKAR_LIPOPROTEIN"/>
    <property type="match status" value="1"/>
</dbReference>
<proteinExistence type="predicted"/>
<gene>
    <name evidence="3" type="ORF">ACOF00016_LOCUS16933</name>
</gene>
<evidence type="ECO:0000256" key="2">
    <source>
        <dbReference type="SAM" id="SignalP"/>
    </source>
</evidence>
<evidence type="ECO:0008006" key="4">
    <source>
        <dbReference type="Google" id="ProtNLM"/>
    </source>
</evidence>
<dbReference type="EMBL" id="HBIM01022878">
    <property type="protein sequence ID" value="CAE0420146.1"/>
    <property type="molecule type" value="Transcribed_RNA"/>
</dbReference>